<dbReference type="GO" id="GO:0006221">
    <property type="term" value="P:pyrimidine nucleotide biosynthetic process"/>
    <property type="evidence" value="ECO:0007669"/>
    <property type="project" value="InterPro"/>
</dbReference>
<dbReference type="SUPFAM" id="SSF63380">
    <property type="entry name" value="Riboflavin synthase domain-like"/>
    <property type="match status" value="1"/>
</dbReference>
<name>D6SQ12_9BACT</name>
<feature type="binding site" evidence="11">
    <location>
        <begin position="61"/>
        <end position="64"/>
    </location>
    <ligand>
        <name>FAD</name>
        <dbReference type="ChEBI" id="CHEBI:57692"/>
    </ligand>
</feature>
<evidence type="ECO:0000256" key="6">
    <source>
        <dbReference type="ARBA" id="ARBA00022827"/>
    </source>
</evidence>
<sequence length="261" mass="29253">MHKSTQTKSRSCDRVRLLGLDFAANPDFVHLYLEPPSWDYTPGQFVMLRPEKWGQDPVWPRPFSICEKTREYVRIFMQVVGRGTSLLSSAAPDSEINMWGPLGRGFRLSPEKRYLILAGGMGIAPFIGLCKEHPYPGKLSLIFGHRMDRSCYPFDELPGEMQRQNMRQTNQEDMEHFGRVLREQISRFASRGEILACGPMPFLQVVQKHVLEAGASAQLSVETRMACGVGACLGCVVETRSQGLVQSCVQGPVFDAGELVL</sequence>
<evidence type="ECO:0000256" key="9">
    <source>
        <dbReference type="ARBA" id="ARBA00023014"/>
    </source>
</evidence>
<dbReference type="GO" id="GO:0051537">
    <property type="term" value="F:2 iron, 2 sulfur cluster binding"/>
    <property type="evidence" value="ECO:0007669"/>
    <property type="project" value="UniProtKB-KW"/>
</dbReference>
<dbReference type="AlphaFoldDB" id="D6SQ12"/>
<dbReference type="InterPro" id="IPR039261">
    <property type="entry name" value="FNR_nucleotide-bd"/>
</dbReference>
<dbReference type="InterPro" id="IPR012165">
    <property type="entry name" value="Cyt_c3_hydrogenase_gsu"/>
</dbReference>
<evidence type="ECO:0000313" key="14">
    <source>
        <dbReference type="EMBL" id="EFI34838.1"/>
    </source>
</evidence>
<keyword evidence="2" id="KW-0813">Transport</keyword>
<feature type="binding site" evidence="11">
    <location>
        <begin position="83"/>
        <end position="84"/>
    </location>
    <ligand>
        <name>FAD</name>
        <dbReference type="ChEBI" id="CHEBI:57692"/>
    </ligand>
</feature>
<evidence type="ECO:0000256" key="12">
    <source>
        <dbReference type="PIRSR" id="PIRSR006816-2"/>
    </source>
</evidence>
<dbReference type="Gene3D" id="3.40.50.80">
    <property type="entry name" value="Nucleotide-binding domain of ferredoxin-NADP reductase (FNR) module"/>
    <property type="match status" value="1"/>
</dbReference>
<keyword evidence="3 11" id="KW-0285">Flavoprotein</keyword>
<dbReference type="PANTHER" id="PTHR43513">
    <property type="entry name" value="DIHYDROOROTATE DEHYDROGENASE B (NAD(+)), ELECTRON TRANSFER SUBUNIT"/>
    <property type="match status" value="1"/>
</dbReference>
<keyword evidence="4 12" id="KW-0001">2Fe-2S</keyword>
<organism evidence="14 15">
    <name type="scientific">Desulfonatronospira thiodismutans ASO3-1</name>
    <dbReference type="NCBI Taxonomy" id="555779"/>
    <lineage>
        <taxon>Bacteria</taxon>
        <taxon>Pseudomonadati</taxon>
        <taxon>Thermodesulfobacteriota</taxon>
        <taxon>Desulfovibrionia</taxon>
        <taxon>Desulfovibrionales</taxon>
        <taxon>Desulfonatronovibrionaceae</taxon>
        <taxon>Desulfonatronospira</taxon>
    </lineage>
</organism>
<dbReference type="PROSITE" id="PS51384">
    <property type="entry name" value="FAD_FR"/>
    <property type="match status" value="1"/>
</dbReference>
<evidence type="ECO:0000256" key="4">
    <source>
        <dbReference type="ARBA" id="ARBA00022714"/>
    </source>
</evidence>
<comment type="cofactor">
    <cofactor evidence="11">
        <name>FAD</name>
        <dbReference type="ChEBI" id="CHEBI:57692"/>
    </cofactor>
    <text evidence="11">Binds 1 FAD per subunit.</text>
</comment>
<feature type="binding site" evidence="12">
    <location>
        <position position="227"/>
    </location>
    <ligand>
        <name>[2Fe-2S] cluster</name>
        <dbReference type="ChEBI" id="CHEBI:190135"/>
    </ligand>
</feature>
<evidence type="ECO:0000256" key="1">
    <source>
        <dbReference type="ARBA" id="ARBA00006422"/>
    </source>
</evidence>
<comment type="cofactor">
    <cofactor evidence="10">
        <name>[2Fe-2S] cluster</name>
        <dbReference type="ChEBI" id="CHEBI:190135"/>
    </cofactor>
</comment>
<evidence type="ECO:0000256" key="5">
    <source>
        <dbReference type="ARBA" id="ARBA00022723"/>
    </source>
</evidence>
<evidence type="ECO:0000259" key="13">
    <source>
        <dbReference type="PROSITE" id="PS51384"/>
    </source>
</evidence>
<dbReference type="OrthoDB" id="9796486at2"/>
<keyword evidence="9 12" id="KW-0411">Iron-sulfur</keyword>
<proteinExistence type="inferred from homology"/>
<evidence type="ECO:0000256" key="2">
    <source>
        <dbReference type="ARBA" id="ARBA00022448"/>
    </source>
</evidence>
<dbReference type="InterPro" id="IPR019480">
    <property type="entry name" value="Dihydroorotate_DH_Fe-S-bd"/>
</dbReference>
<dbReference type="GO" id="GO:0046872">
    <property type="term" value="F:metal ion binding"/>
    <property type="evidence" value="ECO:0007669"/>
    <property type="project" value="UniProtKB-KW"/>
</dbReference>
<dbReference type="SUPFAM" id="SSF52343">
    <property type="entry name" value="Ferredoxin reductase-like, C-terminal NADP-linked domain"/>
    <property type="match status" value="1"/>
</dbReference>
<dbReference type="eggNOG" id="COG0543">
    <property type="taxonomic scope" value="Bacteria"/>
</dbReference>
<dbReference type="Gene3D" id="2.10.240.10">
    <property type="entry name" value="Dihydroorotate dehydrogenase, electron transfer subunit"/>
    <property type="match status" value="1"/>
</dbReference>
<evidence type="ECO:0000256" key="7">
    <source>
        <dbReference type="ARBA" id="ARBA00022982"/>
    </source>
</evidence>
<protein>
    <submittedName>
        <fullName evidence="14">Dihydroorotate dehydrogenase, electron transfer subunit, iron-sulfur cluster binding domain</fullName>
    </submittedName>
</protein>
<dbReference type="PIRSF" id="PIRSF006816">
    <property type="entry name" value="Cyc3_hyd_g"/>
    <property type="match status" value="1"/>
</dbReference>
<dbReference type="Gene3D" id="2.40.30.10">
    <property type="entry name" value="Translation factors"/>
    <property type="match status" value="1"/>
</dbReference>
<gene>
    <name evidence="14" type="ORF">Dthio_PD2229</name>
</gene>
<dbReference type="Proteomes" id="UP000005496">
    <property type="component" value="Unassembled WGS sequence"/>
</dbReference>
<comment type="similarity">
    <text evidence="1">Belongs to the PyrK family.</text>
</comment>
<accession>D6SQ12</accession>
<feature type="binding site" evidence="12">
    <location>
        <position position="248"/>
    </location>
    <ligand>
        <name>[2Fe-2S] cluster</name>
        <dbReference type="ChEBI" id="CHEBI:190135"/>
    </ligand>
</feature>
<keyword evidence="8 12" id="KW-0408">Iron</keyword>
<evidence type="ECO:0000256" key="3">
    <source>
        <dbReference type="ARBA" id="ARBA00022630"/>
    </source>
</evidence>
<evidence type="ECO:0000256" key="10">
    <source>
        <dbReference type="ARBA" id="ARBA00034078"/>
    </source>
</evidence>
<dbReference type="GO" id="GO:0050660">
    <property type="term" value="F:flavin adenine dinucleotide binding"/>
    <property type="evidence" value="ECO:0007669"/>
    <property type="project" value="InterPro"/>
</dbReference>
<dbReference type="InterPro" id="IPR050353">
    <property type="entry name" value="PyrK_electron_transfer"/>
</dbReference>
<evidence type="ECO:0000313" key="15">
    <source>
        <dbReference type="Proteomes" id="UP000005496"/>
    </source>
</evidence>
<evidence type="ECO:0000256" key="8">
    <source>
        <dbReference type="ARBA" id="ARBA00023004"/>
    </source>
</evidence>
<dbReference type="EMBL" id="ACJN02000002">
    <property type="protein sequence ID" value="EFI34838.1"/>
    <property type="molecule type" value="Genomic_DNA"/>
</dbReference>
<feature type="binding site" evidence="12">
    <location>
        <position position="235"/>
    </location>
    <ligand>
        <name>[2Fe-2S] cluster</name>
        <dbReference type="ChEBI" id="CHEBI:190135"/>
    </ligand>
</feature>
<feature type="domain" description="FAD-binding FR-type" evidence="13">
    <location>
        <begin position="4"/>
        <end position="108"/>
    </location>
</feature>
<reference evidence="14" key="1">
    <citation type="submission" date="2010-05" db="EMBL/GenBank/DDBJ databases">
        <title>The draft genome of Desulfonatronospira thiodismutans ASO3-1.</title>
        <authorList>
            <consortium name="US DOE Joint Genome Institute (JGI-PGF)"/>
            <person name="Lucas S."/>
            <person name="Copeland A."/>
            <person name="Lapidus A."/>
            <person name="Cheng J.-F."/>
            <person name="Bruce D."/>
            <person name="Goodwin L."/>
            <person name="Pitluck S."/>
            <person name="Chertkov O."/>
            <person name="Brettin T."/>
            <person name="Detter J.C."/>
            <person name="Han C."/>
            <person name="Land M.L."/>
            <person name="Hauser L."/>
            <person name="Kyrpides N."/>
            <person name="Mikhailova N."/>
            <person name="Muyzer G."/>
            <person name="Woyke T."/>
        </authorList>
    </citation>
    <scope>NUCLEOTIDE SEQUENCE [LARGE SCALE GENOMIC DNA]</scope>
    <source>
        <strain evidence="14">ASO3-1</strain>
    </source>
</reference>
<dbReference type="PANTHER" id="PTHR43513:SF3">
    <property type="entry name" value="DIHYDROOROTATE DEHYDROGENASE B (NAD(+)), ELECTRON TRANSFER SUBUNIT-RELATED"/>
    <property type="match status" value="1"/>
</dbReference>
<dbReference type="InterPro" id="IPR017938">
    <property type="entry name" value="Riboflavin_synthase-like_b-brl"/>
</dbReference>
<dbReference type="InterPro" id="IPR037117">
    <property type="entry name" value="Dihydroorotate_DH_ele_sf"/>
</dbReference>
<keyword evidence="7" id="KW-0249">Electron transport</keyword>
<comment type="cofactor">
    <cofactor evidence="12">
        <name>[2Fe-2S] cluster</name>
        <dbReference type="ChEBI" id="CHEBI:190135"/>
    </cofactor>
    <text evidence="12">Binds 1 [2Fe-2S] cluster per subunit.</text>
</comment>
<keyword evidence="6 11" id="KW-0274">FAD</keyword>
<comment type="caution">
    <text evidence="14">The sequence shown here is derived from an EMBL/GenBank/DDBJ whole genome shotgun (WGS) entry which is preliminary data.</text>
</comment>
<dbReference type="GO" id="GO:0016491">
    <property type="term" value="F:oxidoreductase activity"/>
    <property type="evidence" value="ECO:0007669"/>
    <property type="project" value="InterPro"/>
</dbReference>
<dbReference type="RefSeq" id="WP_008870152.1">
    <property type="nucleotide sequence ID" value="NZ_ACJN02000002.1"/>
</dbReference>
<feature type="binding site" evidence="12">
    <location>
        <position position="232"/>
    </location>
    <ligand>
        <name>[2Fe-2S] cluster</name>
        <dbReference type="ChEBI" id="CHEBI:190135"/>
    </ligand>
</feature>
<keyword evidence="15" id="KW-1185">Reference proteome</keyword>
<evidence type="ECO:0000256" key="11">
    <source>
        <dbReference type="PIRSR" id="PIRSR006816-1"/>
    </source>
</evidence>
<dbReference type="InterPro" id="IPR017927">
    <property type="entry name" value="FAD-bd_FR_type"/>
</dbReference>
<keyword evidence="5 12" id="KW-0479">Metal-binding</keyword>
<dbReference type="Pfam" id="PF10418">
    <property type="entry name" value="DHODB_Fe-S_bind"/>
    <property type="match status" value="1"/>
</dbReference>